<dbReference type="InterPro" id="IPR004143">
    <property type="entry name" value="BPL_LPL_catalytic"/>
</dbReference>
<dbReference type="PROSITE" id="PS51733">
    <property type="entry name" value="BPL_LPL_CATALYTIC"/>
    <property type="match status" value="1"/>
</dbReference>
<dbReference type="STRING" id="287099.SAMN05660413_00385"/>
<dbReference type="Pfam" id="PF03099">
    <property type="entry name" value="BPL_LplA_LipB"/>
    <property type="match status" value="1"/>
</dbReference>
<dbReference type="GO" id="GO:0005737">
    <property type="term" value="C:cytoplasm"/>
    <property type="evidence" value="ECO:0007669"/>
    <property type="project" value="TreeGrafter"/>
</dbReference>
<dbReference type="RefSeq" id="WP_093405148.1">
    <property type="nucleotide sequence ID" value="NZ_FOVL01000001.1"/>
</dbReference>
<proteinExistence type="predicted"/>
<evidence type="ECO:0000313" key="3">
    <source>
        <dbReference type="EMBL" id="SFN29831.1"/>
    </source>
</evidence>
<dbReference type="NCBIfam" id="TIGR00121">
    <property type="entry name" value="birA_ligase"/>
    <property type="match status" value="1"/>
</dbReference>
<dbReference type="AlphaFoldDB" id="A0A1I4XVA9"/>
<dbReference type="EMBL" id="FOVL01000001">
    <property type="protein sequence ID" value="SFN29831.1"/>
    <property type="molecule type" value="Genomic_DNA"/>
</dbReference>
<dbReference type="InterPro" id="IPR045864">
    <property type="entry name" value="aa-tRNA-synth_II/BPL/LPL"/>
</dbReference>
<dbReference type="OrthoDB" id="9807064at2"/>
<dbReference type="SUPFAM" id="SSF55681">
    <property type="entry name" value="Class II aaRS and biotin synthetases"/>
    <property type="match status" value="1"/>
</dbReference>
<dbReference type="Gene3D" id="3.30.930.10">
    <property type="entry name" value="Bira Bifunctional Protein, Domain 2"/>
    <property type="match status" value="1"/>
</dbReference>
<gene>
    <name evidence="3" type="ORF">SAMN05660413_00385</name>
</gene>
<dbReference type="CDD" id="cd16442">
    <property type="entry name" value="BPL"/>
    <property type="match status" value="1"/>
</dbReference>
<dbReference type="GO" id="GO:0004077">
    <property type="term" value="F:biotin--[biotin carboxyl-carrier protein] ligase activity"/>
    <property type="evidence" value="ECO:0007669"/>
    <property type="project" value="InterPro"/>
</dbReference>
<feature type="domain" description="BPL/LPL catalytic" evidence="2">
    <location>
        <begin position="1"/>
        <end position="177"/>
    </location>
</feature>
<organism evidence="3 4">
    <name type="scientific">Salegentibacter flavus</name>
    <dbReference type="NCBI Taxonomy" id="287099"/>
    <lineage>
        <taxon>Bacteria</taxon>
        <taxon>Pseudomonadati</taxon>
        <taxon>Bacteroidota</taxon>
        <taxon>Flavobacteriia</taxon>
        <taxon>Flavobacteriales</taxon>
        <taxon>Flavobacteriaceae</taxon>
        <taxon>Salegentibacter</taxon>
    </lineage>
</organism>
<evidence type="ECO:0000259" key="2">
    <source>
        <dbReference type="PROSITE" id="PS51733"/>
    </source>
</evidence>
<reference evidence="3 4" key="1">
    <citation type="submission" date="2016-10" db="EMBL/GenBank/DDBJ databases">
        <authorList>
            <person name="de Groot N.N."/>
        </authorList>
    </citation>
    <scope>NUCLEOTIDE SEQUENCE [LARGE SCALE GENOMIC DNA]</scope>
    <source>
        <strain evidence="3 4">DSM 17794</strain>
    </source>
</reference>
<name>A0A1I4XVA9_9FLAO</name>
<dbReference type="Proteomes" id="UP000199153">
    <property type="component" value="Unassembled WGS sequence"/>
</dbReference>
<dbReference type="InterPro" id="IPR004408">
    <property type="entry name" value="Biotin_CoA_COase_ligase"/>
</dbReference>
<keyword evidence="4" id="KW-1185">Reference proteome</keyword>
<protein>
    <submittedName>
        <fullName evidence="3">BirA family transcriptional regulator, biotin operon repressor / biotin-[acetyl-CoA-carboxylase] ligase</fullName>
    </submittedName>
</protein>
<dbReference type="PANTHER" id="PTHR12835:SF5">
    <property type="entry name" value="BIOTIN--PROTEIN LIGASE"/>
    <property type="match status" value="1"/>
</dbReference>
<accession>A0A1I4XVA9</accession>
<evidence type="ECO:0000313" key="4">
    <source>
        <dbReference type="Proteomes" id="UP000199153"/>
    </source>
</evidence>
<sequence>MRIIKVNAINSTNDFARDLYRGKSDFEPCCVLAHNQTSGRGQRGSGWMATPGQNLTFSILYPKIKVEVDRQFLLSAVVSLAVVKALEFFNIPNLKVKWPNDIMSGNFKVGGILIENILKNNQMSASVIGVGLNVNQVDFPGLPQAASLKMLTGITYELEEVLDGILTSIERDLQSISSTNQSRVLEEYAERMFRKDVVSTFQYPDNSYLTGIIRGVTTAGRLNVEIENSVFKTFDLKELKLMY</sequence>
<keyword evidence="1 3" id="KW-0436">Ligase</keyword>
<dbReference type="PANTHER" id="PTHR12835">
    <property type="entry name" value="BIOTIN PROTEIN LIGASE"/>
    <property type="match status" value="1"/>
</dbReference>
<evidence type="ECO:0000256" key="1">
    <source>
        <dbReference type="ARBA" id="ARBA00022598"/>
    </source>
</evidence>